<reference evidence="1 2" key="1">
    <citation type="submission" date="2015-08" db="EMBL/GenBank/DDBJ databases">
        <authorList>
            <person name="Babu N.S."/>
            <person name="Beckwith C.J."/>
            <person name="Beseler K.G."/>
            <person name="Brison A."/>
            <person name="Carone J.V."/>
            <person name="Caskin T.P."/>
            <person name="Diamond M."/>
            <person name="Durham M.E."/>
            <person name="Foxe J.M."/>
            <person name="Go M."/>
            <person name="Henderson B.A."/>
            <person name="Jones I.B."/>
            <person name="McGettigan J.A."/>
            <person name="Micheletti S.J."/>
            <person name="Nasrallah M.E."/>
            <person name="Ortiz D."/>
            <person name="Piller C.R."/>
            <person name="Privatt S.R."/>
            <person name="Schneider S.L."/>
            <person name="Sharp S."/>
            <person name="Smith T.C."/>
            <person name="Stanton J.D."/>
            <person name="Ullery H.E."/>
            <person name="Wilson R.J."/>
            <person name="Serrano M.G."/>
            <person name="Buck G."/>
            <person name="Lee V."/>
            <person name="Wang Y."/>
            <person name="Carvalho R."/>
            <person name="Voegtly L."/>
            <person name="Shi R."/>
            <person name="Duckworth R."/>
            <person name="Johnson A."/>
            <person name="Loviza R."/>
            <person name="Walstead R."/>
            <person name="Shah Z."/>
            <person name="Kiflezghi M."/>
            <person name="Wade K."/>
            <person name="Ball S.L."/>
            <person name="Bradley K.W."/>
            <person name="Asai D.J."/>
            <person name="Bowman C.A."/>
            <person name="Russell D.A."/>
            <person name="Pope W.H."/>
            <person name="Jacobs-Sera D."/>
            <person name="Hendrix R.W."/>
            <person name="Hatfull G.F."/>
        </authorList>
    </citation>
    <scope>NUCLEOTIDE SEQUENCE [LARGE SCALE GENOMIC DNA]</scope>
    <source>
        <strain evidence="1 2">DSM 27648</strain>
    </source>
</reference>
<dbReference type="AlphaFoldDB" id="A0A0K1QCK3"/>
<protein>
    <submittedName>
        <fullName evidence="1">Uncharacterized protein</fullName>
    </submittedName>
</protein>
<dbReference type="RefSeq" id="WP_146654272.1">
    <property type="nucleotide sequence ID" value="NZ_CP012333.1"/>
</dbReference>
<accession>A0A0K1QCK3</accession>
<evidence type="ECO:0000313" key="1">
    <source>
        <dbReference type="EMBL" id="AKV03511.1"/>
    </source>
</evidence>
<keyword evidence="2" id="KW-1185">Reference proteome</keyword>
<evidence type="ECO:0000313" key="2">
    <source>
        <dbReference type="Proteomes" id="UP000064967"/>
    </source>
</evidence>
<gene>
    <name evidence="1" type="ORF">AKJ09_10174</name>
</gene>
<name>A0A0K1QCK3_9BACT</name>
<dbReference type="Proteomes" id="UP000064967">
    <property type="component" value="Chromosome"/>
</dbReference>
<dbReference type="OrthoDB" id="482780at2"/>
<sequence>MGYAYALERLATTVDAHDVERVETVLPPGVRARRCLRVHSAIGSDEDHVAGTVRVLARCSAEERQAVAIAAYETSRLCFETPSSGHVDDTAIAASLA</sequence>
<dbReference type="Gene3D" id="1.20.910.10">
    <property type="entry name" value="Heme oxygenase-like"/>
    <property type="match status" value="1"/>
</dbReference>
<dbReference type="STRING" id="1391654.AKJ09_10174"/>
<dbReference type="EMBL" id="CP012333">
    <property type="protein sequence ID" value="AKV03511.1"/>
    <property type="molecule type" value="Genomic_DNA"/>
</dbReference>
<dbReference type="InterPro" id="IPR016084">
    <property type="entry name" value="Haem_Oase-like_multi-hlx"/>
</dbReference>
<dbReference type="KEGG" id="llu:AKJ09_10174"/>
<organism evidence="1 2">
    <name type="scientific">Labilithrix luteola</name>
    <dbReference type="NCBI Taxonomy" id="1391654"/>
    <lineage>
        <taxon>Bacteria</taxon>
        <taxon>Pseudomonadati</taxon>
        <taxon>Myxococcota</taxon>
        <taxon>Polyangia</taxon>
        <taxon>Polyangiales</taxon>
        <taxon>Labilitrichaceae</taxon>
        <taxon>Labilithrix</taxon>
    </lineage>
</organism>
<proteinExistence type="predicted"/>